<dbReference type="Pfam" id="PF04851">
    <property type="entry name" value="ResIII"/>
    <property type="match status" value="1"/>
</dbReference>
<dbReference type="RefSeq" id="WP_183345904.1">
    <property type="nucleotide sequence ID" value="NZ_BLXY01000001.1"/>
</dbReference>
<dbReference type="Pfam" id="PF00271">
    <property type="entry name" value="Helicase_C"/>
    <property type="match status" value="1"/>
</dbReference>
<evidence type="ECO:0000313" key="4">
    <source>
        <dbReference type="Proteomes" id="UP000568888"/>
    </source>
</evidence>
<reference evidence="4" key="1">
    <citation type="submission" date="2020-06" db="EMBL/GenBank/DDBJ databases">
        <title>Draft genomic sequecing of Geomonas sp. Red736.</title>
        <authorList>
            <person name="Itoh H."/>
            <person name="Xu Z.X."/>
            <person name="Ushijima N."/>
            <person name="Masuda Y."/>
            <person name="Shiratori Y."/>
            <person name="Senoo K."/>
        </authorList>
    </citation>
    <scope>NUCLEOTIDE SEQUENCE [LARGE SCALE GENOMIC DNA]</scope>
    <source>
        <strain evidence="4">Red736</strain>
    </source>
</reference>
<dbReference type="CDD" id="cd18032">
    <property type="entry name" value="DEXHc_RE_I_III_res"/>
    <property type="match status" value="1"/>
</dbReference>
<feature type="domain" description="Helicase ATP-binding" evidence="1">
    <location>
        <begin position="323"/>
        <end position="461"/>
    </location>
</feature>
<dbReference type="InterPro" id="IPR052511">
    <property type="entry name" value="ATP-dep_Helicase"/>
</dbReference>
<dbReference type="PROSITE" id="PS51192">
    <property type="entry name" value="HELICASE_ATP_BIND_1"/>
    <property type="match status" value="1"/>
</dbReference>
<dbReference type="PANTHER" id="PTHR47962">
    <property type="entry name" value="ATP-DEPENDENT HELICASE LHR-RELATED-RELATED"/>
    <property type="match status" value="1"/>
</dbReference>
<dbReference type="PROSITE" id="PS51194">
    <property type="entry name" value="HELICASE_CTER"/>
    <property type="match status" value="1"/>
</dbReference>
<dbReference type="SMART" id="SM00490">
    <property type="entry name" value="HELICc"/>
    <property type="match status" value="1"/>
</dbReference>
<dbReference type="InterPro" id="IPR006935">
    <property type="entry name" value="Helicase/UvrB_N"/>
</dbReference>
<keyword evidence="3" id="KW-0547">Nucleotide-binding</keyword>
<evidence type="ECO:0000259" key="1">
    <source>
        <dbReference type="PROSITE" id="PS51192"/>
    </source>
</evidence>
<comment type="caution">
    <text evidence="3">The sequence shown here is derived from an EMBL/GenBank/DDBJ whole genome shotgun (WGS) entry which is preliminary data.</text>
</comment>
<dbReference type="Gene3D" id="3.30.870.10">
    <property type="entry name" value="Endonuclease Chain A"/>
    <property type="match status" value="1"/>
</dbReference>
<dbReference type="Pfam" id="PF11907">
    <property type="entry name" value="DUF3427"/>
    <property type="match status" value="1"/>
</dbReference>
<dbReference type="GO" id="GO:0005524">
    <property type="term" value="F:ATP binding"/>
    <property type="evidence" value="ECO:0007669"/>
    <property type="project" value="InterPro"/>
</dbReference>
<protein>
    <submittedName>
        <fullName evidence="3">Helicase</fullName>
    </submittedName>
</protein>
<keyword evidence="3" id="KW-0378">Hydrolase</keyword>
<dbReference type="Gene3D" id="3.40.50.300">
    <property type="entry name" value="P-loop containing nucleotide triphosphate hydrolases"/>
    <property type="match status" value="2"/>
</dbReference>
<dbReference type="InterPro" id="IPR014001">
    <property type="entry name" value="Helicase_ATP-bd"/>
</dbReference>
<dbReference type="EMBL" id="BLXY01000001">
    <property type="protein sequence ID" value="GFO63184.1"/>
    <property type="molecule type" value="Genomic_DNA"/>
</dbReference>
<proteinExistence type="predicted"/>
<dbReference type="CDD" id="cd18799">
    <property type="entry name" value="SF2_C_EcoAI-like"/>
    <property type="match status" value="1"/>
</dbReference>
<dbReference type="GO" id="GO:0003677">
    <property type="term" value="F:DNA binding"/>
    <property type="evidence" value="ECO:0007669"/>
    <property type="project" value="InterPro"/>
</dbReference>
<dbReference type="InterPro" id="IPR025202">
    <property type="entry name" value="PLD-like_dom"/>
</dbReference>
<dbReference type="InterPro" id="IPR027417">
    <property type="entry name" value="P-loop_NTPase"/>
</dbReference>
<name>A0A6V8MTG8_9BACT</name>
<dbReference type="Proteomes" id="UP000568888">
    <property type="component" value="Unassembled WGS sequence"/>
</dbReference>
<dbReference type="GO" id="GO:0016887">
    <property type="term" value="F:ATP hydrolysis activity"/>
    <property type="evidence" value="ECO:0007669"/>
    <property type="project" value="TreeGrafter"/>
</dbReference>
<dbReference type="Pfam" id="PF13091">
    <property type="entry name" value="PLDc_2"/>
    <property type="match status" value="1"/>
</dbReference>
<dbReference type="PANTHER" id="PTHR47962:SF7">
    <property type="entry name" value="MITOCHONDRIAL ATP-DEPENDENT HELICASE IRC3-RELATED"/>
    <property type="match status" value="1"/>
</dbReference>
<organism evidence="3 4">
    <name type="scientific">Geomonas paludis</name>
    <dbReference type="NCBI Taxonomy" id="2740185"/>
    <lineage>
        <taxon>Bacteria</taxon>
        <taxon>Pseudomonadati</taxon>
        <taxon>Thermodesulfobacteriota</taxon>
        <taxon>Desulfuromonadia</taxon>
        <taxon>Geobacterales</taxon>
        <taxon>Geobacteraceae</taxon>
        <taxon>Geomonas</taxon>
    </lineage>
</organism>
<evidence type="ECO:0000259" key="2">
    <source>
        <dbReference type="PROSITE" id="PS51194"/>
    </source>
</evidence>
<keyword evidence="3" id="KW-0067">ATP-binding</keyword>
<gene>
    <name evidence="3" type="ORF">GMPD_11030</name>
</gene>
<dbReference type="InterPro" id="IPR021835">
    <property type="entry name" value="DUF3427"/>
</dbReference>
<dbReference type="SMART" id="SM00487">
    <property type="entry name" value="DEXDc"/>
    <property type="match status" value="1"/>
</dbReference>
<keyword evidence="3" id="KW-0347">Helicase</keyword>
<sequence length="1041" mass="118008">MHLAHGIYEALLDEVLQEALAKRPELRRIFGKIDAEEQPALYASFVAKVLEQALREEADAEKRLALCNRILGTVATEPGRGHLAKHRLVPDAKPLLLEITPPNYNRTGLPRPHTSLTESSLFTGSPQEPQLAHELLEEMRSADGVDILVSFIKWSGLRLLMPAFEDLRDRHVPVRLITTSYMGASDAPAVEWLAQFPNVQVRVSYDTERTRLHAKAYHFRRQSGFSTAYIGSANMSHVAITSGLEWNLKVTAQDMAHILEKFSVEFETYWNSREFVPFDPNRPELFRSALARAKDKGTSAQAVFFDLRPHPFQERILEALERERSAHDRWRNLVIAATGTGKTVVAAFDFQRFYQQRQRQARLLFLAHRQEILQQAQTTFRNILRDQNFGELQVGPYEATRLEHLFCSVGMLTSRRFWDQVGTEFYDYIVVDEAHHGTATSYRPIFDHFAPKILLGLTATPERMDGDNVAADFGNRFAAEIRLPEALEEKLLCPFHYFGVADPIAINGDQFWRNGKYDAAALESVYVLDQARARQRVEAIITALHRYEPDAAILKGIGFCVTIGHAEYMAEQFNERGIPSAPFVSGIDSERSADLLAKLRNGELTFLFTVDKLSEGVDVPEINTVLFLRPTESLTVFLQQLGRGLRHAPEKDCLTVLDFVGQAHRRYRIDTKLKALLPRHRFAIDKEVEQDFPHLPAGCAIQLDRLSRQYVLENIRENFGRLAVQVPDRLQTFTSETGQELTFGNFINYHDYEPEVLLAKESWSEWKAKALLAPIPIDPDLARLKKAMLRAAFINGPLEATLLRKVLVKLTAGKVTEALGLAGSSAMLLYYRIWGDTAERFGITSLEDAFRRLAGNPTVCADMDEILAWSLDCTEVAGAVPELPFNAPLELHAQYGIREVQAAFGRANLKSSGQTGVGVMHFAEVKAYALLVTFQKTEKEFSPSTMYADYPINRELLHWESQANTAQHHVDGQNLIYHQDRGYTVLVFARGMKKRNGVTVPFTYLGPVDLVNYESERPIKMVWRLRRPMPVQMFEDNRRGG</sequence>
<dbReference type="CDD" id="cd09203">
    <property type="entry name" value="PLDc_N_DEXD_b1"/>
    <property type="match status" value="1"/>
</dbReference>
<accession>A0A6V8MTG8</accession>
<feature type="domain" description="Helicase C-terminal" evidence="2">
    <location>
        <begin position="536"/>
        <end position="688"/>
    </location>
</feature>
<dbReference type="SUPFAM" id="SSF56024">
    <property type="entry name" value="Phospholipase D/nuclease"/>
    <property type="match status" value="1"/>
</dbReference>
<dbReference type="GO" id="GO:0004386">
    <property type="term" value="F:helicase activity"/>
    <property type="evidence" value="ECO:0007669"/>
    <property type="project" value="UniProtKB-KW"/>
</dbReference>
<evidence type="ECO:0000313" key="3">
    <source>
        <dbReference type="EMBL" id="GFO63184.1"/>
    </source>
</evidence>
<dbReference type="AlphaFoldDB" id="A0A6V8MTG8"/>
<dbReference type="SUPFAM" id="SSF52540">
    <property type="entry name" value="P-loop containing nucleoside triphosphate hydrolases"/>
    <property type="match status" value="1"/>
</dbReference>
<dbReference type="InterPro" id="IPR001650">
    <property type="entry name" value="Helicase_C-like"/>
</dbReference>